<dbReference type="GO" id="GO:0033946">
    <property type="term" value="F:xyloglucan-specific endo-beta-1,4-glucanase activity"/>
    <property type="evidence" value="ECO:0007669"/>
    <property type="project" value="UniProtKB-EC"/>
</dbReference>
<keyword evidence="1 7" id="KW-0378">Hydrolase</keyword>
<dbReference type="CDD" id="cd14948">
    <property type="entry name" value="BACON"/>
    <property type="match status" value="1"/>
</dbReference>
<dbReference type="PANTHER" id="PTHR31297:SF41">
    <property type="entry name" value="ENDOGLUCANASE, PUTATIVE (AFU_ORTHOLOGUE AFUA_5G01830)-RELATED"/>
    <property type="match status" value="1"/>
</dbReference>
<dbReference type="CDD" id="cd00551">
    <property type="entry name" value="AmyAc_family"/>
    <property type="match status" value="1"/>
</dbReference>
<feature type="domain" description="BACON" evidence="6">
    <location>
        <begin position="45"/>
        <end position="117"/>
    </location>
</feature>
<reference evidence="7" key="1">
    <citation type="submission" date="2016-10" db="EMBL/GenBank/DDBJ databases">
        <title>Sequence of Gallionella enrichment culture.</title>
        <authorList>
            <person name="Poehlein A."/>
            <person name="Muehling M."/>
            <person name="Daniel R."/>
        </authorList>
    </citation>
    <scope>NUCLEOTIDE SEQUENCE</scope>
</reference>
<dbReference type="InterPro" id="IPR017853">
    <property type="entry name" value="GH"/>
</dbReference>
<dbReference type="AlphaFoldDB" id="A0A1J5RYC7"/>
<feature type="domain" description="Glycoside hydrolase family 5" evidence="5">
    <location>
        <begin position="159"/>
        <end position="465"/>
    </location>
</feature>
<dbReference type="InterPro" id="IPR050386">
    <property type="entry name" value="Glycosyl_hydrolase_5"/>
</dbReference>
<evidence type="ECO:0000256" key="1">
    <source>
        <dbReference type="ARBA" id="ARBA00022801"/>
    </source>
</evidence>
<evidence type="ECO:0000259" key="5">
    <source>
        <dbReference type="Pfam" id="PF00150"/>
    </source>
</evidence>
<dbReference type="InterPro" id="IPR024361">
    <property type="entry name" value="BACON"/>
</dbReference>
<dbReference type="PROSITE" id="PS51257">
    <property type="entry name" value="PROKAR_LIPOPROTEIN"/>
    <property type="match status" value="1"/>
</dbReference>
<dbReference type="GO" id="GO:0009986">
    <property type="term" value="C:cell surface"/>
    <property type="evidence" value="ECO:0007669"/>
    <property type="project" value="TreeGrafter"/>
</dbReference>
<keyword evidence="2" id="KW-0119">Carbohydrate metabolism</keyword>
<dbReference type="GO" id="GO:0009251">
    <property type="term" value="P:glucan catabolic process"/>
    <property type="evidence" value="ECO:0007669"/>
    <property type="project" value="TreeGrafter"/>
</dbReference>
<organism evidence="7">
    <name type="scientific">mine drainage metagenome</name>
    <dbReference type="NCBI Taxonomy" id="410659"/>
    <lineage>
        <taxon>unclassified sequences</taxon>
        <taxon>metagenomes</taxon>
        <taxon>ecological metagenomes</taxon>
    </lineage>
</organism>
<keyword evidence="3 7" id="KW-0326">Glycosidase</keyword>
<evidence type="ECO:0000259" key="6">
    <source>
        <dbReference type="Pfam" id="PF19190"/>
    </source>
</evidence>
<protein>
    <submittedName>
        <fullName evidence="7">Xyloglucan-specific endo-beta-1,4-glucanase BoGH5A</fullName>
        <ecNumber evidence="7">3.2.1.151</ecNumber>
    </submittedName>
</protein>
<dbReference type="Gene3D" id="3.20.20.80">
    <property type="entry name" value="Glycosidases"/>
    <property type="match status" value="1"/>
</dbReference>
<evidence type="ECO:0000313" key="7">
    <source>
        <dbReference type="EMBL" id="OIR01137.1"/>
    </source>
</evidence>
<dbReference type="Pfam" id="PF19190">
    <property type="entry name" value="BACON_2"/>
    <property type="match status" value="1"/>
</dbReference>
<dbReference type="Pfam" id="PF00150">
    <property type="entry name" value="Cellulase"/>
    <property type="match status" value="1"/>
</dbReference>
<dbReference type="InterPro" id="IPR013783">
    <property type="entry name" value="Ig-like_fold"/>
</dbReference>
<gene>
    <name evidence="7" type="ORF">GALL_167700</name>
</gene>
<keyword evidence="4" id="KW-0624">Polysaccharide degradation</keyword>
<dbReference type="EMBL" id="MLJW01000087">
    <property type="protein sequence ID" value="OIR01137.1"/>
    <property type="molecule type" value="Genomic_DNA"/>
</dbReference>
<name>A0A1J5RYC7_9ZZZZ</name>
<accession>A0A1J5RYC7</accession>
<evidence type="ECO:0000256" key="3">
    <source>
        <dbReference type="ARBA" id="ARBA00023295"/>
    </source>
</evidence>
<dbReference type="GO" id="GO:0008422">
    <property type="term" value="F:beta-glucosidase activity"/>
    <property type="evidence" value="ECO:0007669"/>
    <property type="project" value="TreeGrafter"/>
</dbReference>
<evidence type="ECO:0000256" key="4">
    <source>
        <dbReference type="ARBA" id="ARBA00023326"/>
    </source>
</evidence>
<dbReference type="Gene3D" id="2.60.40.10">
    <property type="entry name" value="Immunoglobulins"/>
    <property type="match status" value="1"/>
</dbReference>
<dbReference type="SUPFAM" id="SSF51445">
    <property type="entry name" value="(Trans)glycosidases"/>
    <property type="match status" value="1"/>
</dbReference>
<comment type="caution">
    <text evidence="7">The sequence shown here is derived from an EMBL/GenBank/DDBJ whole genome shotgun (WGS) entry which is preliminary data.</text>
</comment>
<dbReference type="PANTHER" id="PTHR31297">
    <property type="entry name" value="GLUCAN ENDO-1,6-BETA-GLUCOSIDASE B"/>
    <property type="match status" value="1"/>
</dbReference>
<sequence length="490" mass="53473">MNKKIIYGVAGVFIALLSLSIGSCKKTQISSPQLTAANMTDSIPAAGGTVALSFTCNGAWTIDTTGFGWLQLSQVSGTDGAATINLTAGANTTGISRSVLLYVSSTNGQARRITVLQIPVIFPSYNTSPVAPDATGMGSTAIQINANIKLGYNIWNTMEAPGGETGWGNPVITQSLIDTLKNAGFNAIRIPCQYWWSHANHTTMKIDTAWLSRVKQVVQYCINDGMYVVLNDHWDNGWLDCTASGAKLDTIKATQKAIWEQVATKMRDFDEHLMFASSNEPNANDMQSSVNLHDFHQIFINAVRSTGGKNAYRTLVIQAPSTSIDLANYFTPDGIPGMPYDAVPNKLILEVHYYSPPNFCIIDADVSWGKEWRYWGANFHSTDDTLRNSTAGTEEGYMDSTMVWVNKMFVSKNIPVLIGEFGVADHSKNCPNPKDSILSLTSTAHFYGELVRSARANGVSPFLWAGVINRQNETIGSRQQLDSMRKAAGY</sequence>
<dbReference type="GO" id="GO:0005576">
    <property type="term" value="C:extracellular region"/>
    <property type="evidence" value="ECO:0007669"/>
    <property type="project" value="TreeGrafter"/>
</dbReference>
<proteinExistence type="predicted"/>
<dbReference type="InterPro" id="IPR001547">
    <property type="entry name" value="Glyco_hydro_5"/>
</dbReference>
<dbReference type="EC" id="3.2.1.151" evidence="7"/>
<evidence type="ECO:0000256" key="2">
    <source>
        <dbReference type="ARBA" id="ARBA00023277"/>
    </source>
</evidence>